<accession>A0ABU9AWF3</accession>
<dbReference type="Proteomes" id="UP001371305">
    <property type="component" value="Unassembled WGS sequence"/>
</dbReference>
<keyword evidence="3" id="KW-1185">Reference proteome</keyword>
<keyword evidence="1" id="KW-0732">Signal</keyword>
<evidence type="ECO:0000256" key="1">
    <source>
        <dbReference type="SAM" id="SignalP"/>
    </source>
</evidence>
<organism evidence="2 3">
    <name type="scientific">Luteolibacter soli</name>
    <dbReference type="NCBI Taxonomy" id="3135280"/>
    <lineage>
        <taxon>Bacteria</taxon>
        <taxon>Pseudomonadati</taxon>
        <taxon>Verrucomicrobiota</taxon>
        <taxon>Verrucomicrobiia</taxon>
        <taxon>Verrucomicrobiales</taxon>
        <taxon>Verrucomicrobiaceae</taxon>
        <taxon>Luteolibacter</taxon>
    </lineage>
</organism>
<sequence length="240" mass="26003">MNTHTRTFIRAIVGLFLSLSAVKAGTGAQVYCWAPHLSSPILLDSHGMGVGSYAGRPYGYKIFGVAGRITLGDQCDGAFPDPNDPQKRFRQGWWIGGLGAYTNIYSSVKLQVNWAQFYPRKLEVTGDRPGKSSGNVRLYGETWDCTTKFGYPEVTLVFHLAGSQDSAIPNRNPNGFFYVVAEYNATAPTVTGSLTVSNTAVLRNNVTPVGYKINRTGGTNQTPPFTGYDPSGEVVFLAGQ</sequence>
<name>A0ABU9AWF3_9BACT</name>
<dbReference type="RefSeq" id="WP_341404906.1">
    <property type="nucleotide sequence ID" value="NZ_JBBUKT010000004.1"/>
</dbReference>
<feature type="signal peptide" evidence="1">
    <location>
        <begin position="1"/>
        <end position="24"/>
    </location>
</feature>
<proteinExistence type="predicted"/>
<gene>
    <name evidence="2" type="ORF">WKV53_12375</name>
</gene>
<evidence type="ECO:0000313" key="3">
    <source>
        <dbReference type="Proteomes" id="UP001371305"/>
    </source>
</evidence>
<reference evidence="2 3" key="1">
    <citation type="submission" date="2024-04" db="EMBL/GenBank/DDBJ databases">
        <title>Luteolibacter sp. isolated from soil.</title>
        <authorList>
            <person name="An J."/>
        </authorList>
    </citation>
    <scope>NUCLEOTIDE SEQUENCE [LARGE SCALE GENOMIC DNA]</scope>
    <source>
        <strain evidence="2 3">Y139</strain>
    </source>
</reference>
<evidence type="ECO:0000313" key="2">
    <source>
        <dbReference type="EMBL" id="MEK7951304.1"/>
    </source>
</evidence>
<feature type="chain" id="PRO_5046513118" evidence="1">
    <location>
        <begin position="25"/>
        <end position="240"/>
    </location>
</feature>
<protein>
    <submittedName>
        <fullName evidence="2">Uncharacterized protein</fullName>
    </submittedName>
</protein>
<dbReference type="EMBL" id="JBBUKT010000004">
    <property type="protein sequence ID" value="MEK7951304.1"/>
    <property type="molecule type" value="Genomic_DNA"/>
</dbReference>
<comment type="caution">
    <text evidence="2">The sequence shown here is derived from an EMBL/GenBank/DDBJ whole genome shotgun (WGS) entry which is preliminary data.</text>
</comment>